<comment type="subcellular location">
    <subcellularLocation>
        <location evidence="1">Cell membrane</location>
        <topology evidence="1">Multi-pass membrane protein</topology>
    </subcellularLocation>
</comment>
<dbReference type="AlphaFoldDB" id="A0AAI9HD75"/>
<feature type="transmembrane region" description="Helical" evidence="7">
    <location>
        <begin position="166"/>
        <end position="189"/>
    </location>
</feature>
<feature type="transmembrane region" description="Helical" evidence="7">
    <location>
        <begin position="358"/>
        <end position="377"/>
    </location>
</feature>
<feature type="transmembrane region" description="Helical" evidence="7">
    <location>
        <begin position="7"/>
        <end position="28"/>
    </location>
</feature>
<evidence type="ECO:0000256" key="2">
    <source>
        <dbReference type="ARBA" id="ARBA00022475"/>
    </source>
</evidence>
<dbReference type="EMBL" id="ABKLER030000001">
    <property type="protein sequence ID" value="EMN4143126.1"/>
    <property type="molecule type" value="Genomic_DNA"/>
</dbReference>
<keyword evidence="2" id="KW-1003">Cell membrane</keyword>
<evidence type="ECO:0000313" key="8">
    <source>
        <dbReference type="EMBL" id="EMN4143126.1"/>
    </source>
</evidence>
<sequence>MLKKNIFYLFIVQGGNYLIPLITFPYLLRVLGPVSFGLFGFFQATIQYFILFIEYGFNWTATEAVAKNKNNTIVLTKLFWGFFWAKFLLAIISVILLFVICILFDIFNQNFIVIIAFLPLIIGNVIYPVWFFQGIEEMKWITISTLLARIIVIPMTFVFVRDMGDVWIAALIQSCAVFLSGVISIYIIARGKWISGFDFDLLIIKKCLTDGWHLFVSTSAISLYTTSTAIILGAMISPIAVGYYNAANTIRGATQGLLNPIAQAIYPRICFMISNNYNNALQLIKKTFKYFCGISLFCSLCLFFFASPIIQIVAGSSYVNSISVLRWMAFIPFIVAISNVFGVQTMLTHGYKKEFGRILIYSGVMNITIIFPLIYFYQENGAAISLLLTESFVTIMMYFFLKKKKINLI</sequence>
<feature type="transmembrane region" description="Helical" evidence="7">
    <location>
        <begin position="140"/>
        <end position="160"/>
    </location>
</feature>
<gene>
    <name evidence="8" type="ORF">PQQ21_000316</name>
</gene>
<evidence type="ECO:0000256" key="4">
    <source>
        <dbReference type="ARBA" id="ARBA00022989"/>
    </source>
</evidence>
<evidence type="ECO:0000256" key="6">
    <source>
        <dbReference type="ARBA" id="ARBA00049738"/>
    </source>
</evidence>
<comment type="caution">
    <text evidence="8">The sequence shown here is derived from an EMBL/GenBank/DDBJ whole genome shotgun (WGS) entry which is preliminary data.</text>
</comment>
<dbReference type="InterPro" id="IPR050833">
    <property type="entry name" value="Poly_Biosynth_Transport"/>
</dbReference>
<feature type="transmembrane region" description="Helical" evidence="7">
    <location>
        <begin position="34"/>
        <end position="57"/>
    </location>
</feature>
<evidence type="ECO:0000256" key="1">
    <source>
        <dbReference type="ARBA" id="ARBA00004651"/>
    </source>
</evidence>
<dbReference type="Pfam" id="PF01943">
    <property type="entry name" value="Polysacc_synt"/>
    <property type="match status" value="1"/>
</dbReference>
<keyword evidence="4 7" id="KW-1133">Transmembrane helix</keyword>
<protein>
    <recommendedName>
        <fullName evidence="6">Putative O-antigen transporter</fullName>
    </recommendedName>
</protein>
<dbReference type="CDD" id="cd13128">
    <property type="entry name" value="MATE_Wzx_like"/>
    <property type="match status" value="1"/>
</dbReference>
<accession>A0AAI9HD75</accession>
<feature type="transmembrane region" description="Helical" evidence="7">
    <location>
        <begin position="111"/>
        <end position="133"/>
    </location>
</feature>
<feature type="transmembrane region" description="Helical" evidence="7">
    <location>
        <begin position="383"/>
        <end position="401"/>
    </location>
</feature>
<evidence type="ECO:0000256" key="5">
    <source>
        <dbReference type="ARBA" id="ARBA00023136"/>
    </source>
</evidence>
<reference evidence="8" key="1">
    <citation type="submission" date="2024-02" db="EMBL/GenBank/DDBJ databases">
        <authorList>
            <consortium name="Clinical and Environmental Microbiology Branch: Whole genome sequencing antimicrobial resistance pathogens in the healthcare setting"/>
        </authorList>
    </citation>
    <scope>NUCLEOTIDE SEQUENCE</scope>
    <source>
        <strain evidence="8">2023GN-00102</strain>
    </source>
</reference>
<organism evidence="8">
    <name type="scientific">Citrobacter freundii</name>
    <dbReference type="NCBI Taxonomy" id="546"/>
    <lineage>
        <taxon>Bacteria</taxon>
        <taxon>Pseudomonadati</taxon>
        <taxon>Pseudomonadota</taxon>
        <taxon>Gammaproteobacteria</taxon>
        <taxon>Enterobacterales</taxon>
        <taxon>Enterobacteriaceae</taxon>
        <taxon>Citrobacter</taxon>
        <taxon>Citrobacter freundii complex</taxon>
    </lineage>
</organism>
<proteinExistence type="predicted"/>
<feature type="transmembrane region" description="Helical" evidence="7">
    <location>
        <begin position="325"/>
        <end position="346"/>
    </location>
</feature>
<name>A0AAI9HD75_CITFR</name>
<dbReference type="PANTHER" id="PTHR30250">
    <property type="entry name" value="PST FAMILY PREDICTED COLANIC ACID TRANSPORTER"/>
    <property type="match status" value="1"/>
</dbReference>
<dbReference type="RefSeq" id="WP_142710201.1">
    <property type="nucleotide sequence ID" value="NZ_CAXOME010000001.1"/>
</dbReference>
<feature type="transmembrane region" description="Helical" evidence="7">
    <location>
        <begin position="290"/>
        <end position="313"/>
    </location>
</feature>
<dbReference type="GO" id="GO:0005886">
    <property type="term" value="C:plasma membrane"/>
    <property type="evidence" value="ECO:0007669"/>
    <property type="project" value="UniProtKB-SubCell"/>
</dbReference>
<feature type="transmembrane region" description="Helical" evidence="7">
    <location>
        <begin position="78"/>
        <end position="105"/>
    </location>
</feature>
<dbReference type="InterPro" id="IPR002797">
    <property type="entry name" value="Polysacc_synth"/>
</dbReference>
<keyword evidence="5 7" id="KW-0472">Membrane</keyword>
<keyword evidence="3 7" id="KW-0812">Transmembrane</keyword>
<dbReference type="PANTHER" id="PTHR30250:SF11">
    <property type="entry name" value="O-ANTIGEN TRANSPORTER-RELATED"/>
    <property type="match status" value="1"/>
</dbReference>
<evidence type="ECO:0000256" key="3">
    <source>
        <dbReference type="ARBA" id="ARBA00022692"/>
    </source>
</evidence>
<evidence type="ECO:0000256" key="7">
    <source>
        <dbReference type="SAM" id="Phobius"/>
    </source>
</evidence>